<dbReference type="EMBL" id="JBBBZM010000079">
    <property type="protein sequence ID" value="KAL0635016.1"/>
    <property type="molecule type" value="Genomic_DNA"/>
</dbReference>
<reference evidence="1 2" key="1">
    <citation type="submission" date="2024-02" db="EMBL/GenBank/DDBJ databases">
        <title>Discinaceae phylogenomics.</title>
        <authorList>
            <person name="Dirks A.C."/>
            <person name="James T.Y."/>
        </authorList>
    </citation>
    <scope>NUCLEOTIDE SEQUENCE [LARGE SCALE GENOMIC DNA]</scope>
    <source>
        <strain evidence="1 2">ACD0624</strain>
    </source>
</reference>
<keyword evidence="2" id="KW-1185">Reference proteome</keyword>
<name>A0ABR3GGD1_9PEZI</name>
<protein>
    <submittedName>
        <fullName evidence="1">Uncharacterized protein</fullName>
    </submittedName>
</protein>
<gene>
    <name evidence="1" type="ORF">Q9L58_006045</name>
</gene>
<organism evidence="1 2">
    <name type="scientific">Discina gigas</name>
    <dbReference type="NCBI Taxonomy" id="1032678"/>
    <lineage>
        <taxon>Eukaryota</taxon>
        <taxon>Fungi</taxon>
        <taxon>Dikarya</taxon>
        <taxon>Ascomycota</taxon>
        <taxon>Pezizomycotina</taxon>
        <taxon>Pezizomycetes</taxon>
        <taxon>Pezizales</taxon>
        <taxon>Discinaceae</taxon>
        <taxon>Discina</taxon>
    </lineage>
</organism>
<evidence type="ECO:0000313" key="2">
    <source>
        <dbReference type="Proteomes" id="UP001447188"/>
    </source>
</evidence>
<dbReference type="Proteomes" id="UP001447188">
    <property type="component" value="Unassembled WGS sequence"/>
</dbReference>
<sequence>MAIAWMTLPPPPARVMRAINRSAHINKASRRDGIDNPLGVTFGSSTVMPVETESHKCGRGWERHHRAASNSTHSNVLLKPAKERPHGVPFCPTFSTQSDVEYEFRFFDPIIDRTKTHVLSHDEEIPYRTPPSSAATFVEVIQRPPPVLKSTFSPLRGLDGFEDLYG</sequence>
<comment type="caution">
    <text evidence="1">The sequence shown here is derived from an EMBL/GenBank/DDBJ whole genome shotgun (WGS) entry which is preliminary data.</text>
</comment>
<accession>A0ABR3GGD1</accession>
<evidence type="ECO:0000313" key="1">
    <source>
        <dbReference type="EMBL" id="KAL0635016.1"/>
    </source>
</evidence>
<proteinExistence type="predicted"/>